<sequence length="1042" mass="119545">MISPATRNSVIIMLLLIFSLLPIDTQAQGFGKNKVQYFSQEWSYIQSEHFDVYFYQNGYIIAEFVAETAEDSYLQISKSFNYELQERIVIITYPSHNAFEGTNVTFSSPEEGVGGFTEFYKNRIVIPYEGSYEQLRHVTHHELTHAVMMEMIYGGGIGSIISSLSRLPLPLWFVEGLAEYESRHGWDTDSDLFMRDGAINGYIPPIQYMGGFLNYKGGQSVLHYISERYGEQKIAELLHQIKTARDIERGFKLAIGLSIEDLSKRWHKWLKGKYWPTVSKLQEPEDIAQKLTDHIKDKNFINNSPALSPDGDKLAFLSDRSDYFDIYLLSVVDGKIIRKLLSGQTSAKFEELHWLRPGLSWSPDGEFLVFASKAGKSDALHILNVEESEVVRTMRFDLDGIFSPVYSPNGANIAFIGMKNGQSDIYSVMLETGEIRQITDDIFSDLDPAWSPDGEHIAFISDRGDYLKSPSDNFNISHFDYHQSDVYLVEYETGSIKRITETPAKERTPKWSSREEVLSYISDRDGVYNLYLHDLSTGECGAITNLLTGCFQPTWSQVGGVAFASFFDAGYDIYYLRDPFDPSLKRDYSQPLATLDYSTTEPLKTEKPDATATGEQTDLGIPSSKGSMGRIIFDDRYRSLRETEKVFLDSSDYLMPGGEYKINDYKIRFSPDIVYASAAYSTFFGLQAMGLLLFSDILGNNQIYVGLNVYSDLENANIDVLYLYLPKRIDYGLGVHHRAFFFYVYNEEKGEYEYYRDKDFGLDFYADYPLSKYSRLEASLNIFGIERDNYDWLYNQYNYEEKRRVVMPGLSYVHDTILWGSTGPVNGSRARVSFYASPDLEDYITLKGSPSWGIEFQTLVVDARRYLKIANGYTLAMRGTAGFSEGSNPMRFFVGGERNWINRRYQGEIEGSIEDIYFSNFITPFRGGDYYSAEGTRYALINLEFRYPLIKQMLLGWPLPMHFTNIRGALFLDTASAWYEDNFRGTDRNANGDVTLDDIMMGYGFGARINLGIFLLRWDVAWRTYWDRTDKPRYYFSLGAEY</sequence>
<feature type="region of interest" description="Disordered" evidence="2">
    <location>
        <begin position="599"/>
        <end position="619"/>
    </location>
</feature>
<dbReference type="PANTHER" id="PTHR36842">
    <property type="entry name" value="PROTEIN TOLB HOMOLOG"/>
    <property type="match status" value="1"/>
</dbReference>
<reference evidence="4 5" key="1">
    <citation type="submission" date="2017-06" db="EMBL/GenBank/DDBJ databases">
        <title>Novel microbial phyla capable of carbon fixation and sulfur reduction in deep-sea sediments.</title>
        <authorList>
            <person name="Huang J."/>
            <person name="Baker B."/>
            <person name="Wang Y."/>
        </authorList>
    </citation>
    <scope>NUCLEOTIDE SEQUENCE [LARGE SCALE GENOMIC DNA]</scope>
    <source>
        <strain evidence="4">B3_LCP</strain>
    </source>
</reference>
<accession>A0A532UQR5</accession>
<dbReference type="EMBL" id="NJBN01000013">
    <property type="protein sequence ID" value="TKJ37271.1"/>
    <property type="molecule type" value="Genomic_DNA"/>
</dbReference>
<comment type="similarity">
    <text evidence="1">Belongs to the TolB family.</text>
</comment>
<dbReference type="InterPro" id="IPR039568">
    <property type="entry name" value="Peptidase_MA-like_dom"/>
</dbReference>
<dbReference type="Gene3D" id="2.120.10.30">
    <property type="entry name" value="TolB, C-terminal domain"/>
    <property type="match status" value="3"/>
</dbReference>
<evidence type="ECO:0000256" key="2">
    <source>
        <dbReference type="SAM" id="MobiDB-lite"/>
    </source>
</evidence>
<evidence type="ECO:0000313" key="4">
    <source>
        <dbReference type="EMBL" id="TKJ37271.1"/>
    </source>
</evidence>
<dbReference type="InterPro" id="IPR011042">
    <property type="entry name" value="6-blade_b-propeller_TolB-like"/>
</dbReference>
<dbReference type="PANTHER" id="PTHR36842:SF1">
    <property type="entry name" value="PROTEIN TOLB"/>
    <property type="match status" value="1"/>
</dbReference>
<evidence type="ECO:0000313" key="5">
    <source>
        <dbReference type="Proteomes" id="UP000319619"/>
    </source>
</evidence>
<dbReference type="Gene3D" id="2.40.160.50">
    <property type="entry name" value="membrane protein fhac: a member of the omp85/tpsb transporter family"/>
    <property type="match status" value="1"/>
</dbReference>
<comment type="caution">
    <text evidence="4">The sequence shown here is derived from an EMBL/GenBank/DDBJ whole genome shotgun (WGS) entry which is preliminary data.</text>
</comment>
<dbReference type="Pfam" id="PF07676">
    <property type="entry name" value="PD40"/>
    <property type="match status" value="4"/>
</dbReference>
<protein>
    <recommendedName>
        <fullName evidence="3">Peptidase MA-like domain-containing protein</fullName>
    </recommendedName>
</protein>
<dbReference type="SUPFAM" id="SSF82171">
    <property type="entry name" value="DPP6 N-terminal domain-like"/>
    <property type="match status" value="1"/>
</dbReference>
<dbReference type="Proteomes" id="UP000319619">
    <property type="component" value="Unassembled WGS sequence"/>
</dbReference>
<dbReference type="Pfam" id="PF13485">
    <property type="entry name" value="Peptidase_MA_2"/>
    <property type="match status" value="1"/>
</dbReference>
<organism evidence="4 5">
    <name type="scientific">candidate division LCP-89 bacterium B3_LCP</name>
    <dbReference type="NCBI Taxonomy" id="2012998"/>
    <lineage>
        <taxon>Bacteria</taxon>
        <taxon>Pseudomonadati</taxon>
        <taxon>Bacteria division LCP-89</taxon>
    </lineage>
</organism>
<evidence type="ECO:0000256" key="1">
    <source>
        <dbReference type="ARBA" id="ARBA00009820"/>
    </source>
</evidence>
<evidence type="ECO:0000259" key="3">
    <source>
        <dbReference type="Pfam" id="PF13485"/>
    </source>
</evidence>
<gene>
    <name evidence="4" type="ORF">CEE37_14275</name>
</gene>
<name>A0A532UQR5_UNCL8</name>
<dbReference type="InterPro" id="IPR011659">
    <property type="entry name" value="WD40"/>
</dbReference>
<feature type="domain" description="Peptidase MA-like" evidence="3">
    <location>
        <begin position="68"/>
        <end position="271"/>
    </location>
</feature>
<proteinExistence type="inferred from homology"/>
<dbReference type="AlphaFoldDB" id="A0A532UQR5"/>